<dbReference type="InterPro" id="IPR014751">
    <property type="entry name" value="XRCC4-like_C"/>
</dbReference>
<evidence type="ECO:0000256" key="1">
    <source>
        <dbReference type="SAM" id="Coils"/>
    </source>
</evidence>
<sequence length="381" mass="43078">MPAEYNTTSSPQILRIPRTDEPDSYVLLRVIKSRSDLDIVATEGENPYTGYIKQTRLKDLRAKSYQGSDEEWAQIVSYVFGQVSTVGKPEWCHGIEVSASVSDPENDEDKELTLTIRRRIQTITQRLGSISLKQDDEQAIELFDWLGIAAARAYASDERSSSLADRCRIAEDTIQQLTRQLEELTRAKTHHEDQLVANFAQLLNEKKLKIRNQQRLLASAKVDPVKVSEMQAATSKDRNSTQKNRRLKRDAREISKDETDSGDGFEEMQVDHVGNQGREQDQETDDEERSTPQPLEDEGDNGTTTDEESVPSHAEQERKDYGGQNSNISNRPMLKNPAASPPRRELPFARRVPEKEEVQSQPCQAEDDAESTAGETDDDEL</sequence>
<protein>
    <submittedName>
        <fullName evidence="3">Uncharacterized protein</fullName>
    </submittedName>
</protein>
<evidence type="ECO:0000313" key="4">
    <source>
        <dbReference type="Proteomes" id="UP000094569"/>
    </source>
</evidence>
<dbReference type="Proteomes" id="UP000094569">
    <property type="component" value="Unassembled WGS sequence"/>
</dbReference>
<dbReference type="PANTHER" id="PTHR42067">
    <property type="entry name" value="YALI0C15378P"/>
    <property type="match status" value="1"/>
</dbReference>
<dbReference type="STRING" id="573508.A0A1E3BG57"/>
<accession>A0A1E3BG57</accession>
<dbReference type="EMBL" id="JXNT01000004">
    <property type="protein sequence ID" value="ODM19897.1"/>
    <property type="molecule type" value="Genomic_DNA"/>
</dbReference>
<proteinExistence type="predicted"/>
<dbReference type="PANTHER" id="PTHR42067:SF1">
    <property type="entry name" value="MITOTIC APPARATUS PROTEIN P62"/>
    <property type="match status" value="1"/>
</dbReference>
<name>A0A1E3BG57_ASPCR</name>
<dbReference type="Gene3D" id="1.20.5.370">
    <property type="match status" value="1"/>
</dbReference>
<dbReference type="AlphaFoldDB" id="A0A1E3BG57"/>
<dbReference type="OrthoDB" id="8064436at2759"/>
<feature type="region of interest" description="Disordered" evidence="2">
    <location>
        <begin position="228"/>
        <end position="381"/>
    </location>
</feature>
<comment type="caution">
    <text evidence="3">The sequence shown here is derived from an EMBL/GenBank/DDBJ whole genome shotgun (WGS) entry which is preliminary data.</text>
</comment>
<dbReference type="SUPFAM" id="SSF58022">
    <property type="entry name" value="XRCC4, C-terminal oligomerization domain"/>
    <property type="match status" value="1"/>
</dbReference>
<dbReference type="VEuPathDB" id="FungiDB:SI65_04883"/>
<feature type="compositionally biased region" description="Basic and acidic residues" evidence="2">
    <location>
        <begin position="342"/>
        <end position="358"/>
    </location>
</feature>
<feature type="compositionally biased region" description="Acidic residues" evidence="2">
    <location>
        <begin position="365"/>
        <end position="381"/>
    </location>
</feature>
<feature type="compositionally biased region" description="Acidic residues" evidence="2">
    <location>
        <begin position="295"/>
        <end position="309"/>
    </location>
</feature>
<keyword evidence="4" id="KW-1185">Reference proteome</keyword>
<feature type="compositionally biased region" description="Basic and acidic residues" evidence="2">
    <location>
        <begin position="250"/>
        <end position="259"/>
    </location>
</feature>
<evidence type="ECO:0000313" key="3">
    <source>
        <dbReference type="EMBL" id="ODM19897.1"/>
    </source>
</evidence>
<feature type="coiled-coil region" evidence="1">
    <location>
        <begin position="167"/>
        <end position="223"/>
    </location>
</feature>
<reference evidence="3 4" key="1">
    <citation type="journal article" date="2016" name="BMC Genomics">
        <title>Comparative genomic and transcriptomic analyses of the Fuzhuan brick tea-fermentation fungus Aspergillus cristatus.</title>
        <authorList>
            <person name="Ge Y."/>
            <person name="Wang Y."/>
            <person name="Liu Y."/>
            <person name="Tan Y."/>
            <person name="Ren X."/>
            <person name="Zhang X."/>
            <person name="Hyde K.D."/>
            <person name="Liu Y."/>
            <person name="Liu Z."/>
        </authorList>
    </citation>
    <scope>NUCLEOTIDE SEQUENCE [LARGE SCALE GENOMIC DNA]</scope>
    <source>
        <strain evidence="3 4">GZAAS20.1005</strain>
    </source>
</reference>
<evidence type="ECO:0000256" key="2">
    <source>
        <dbReference type="SAM" id="MobiDB-lite"/>
    </source>
</evidence>
<gene>
    <name evidence="3" type="ORF">SI65_04883</name>
</gene>
<keyword evidence="1" id="KW-0175">Coiled coil</keyword>
<organism evidence="3 4">
    <name type="scientific">Aspergillus cristatus</name>
    <name type="common">Chinese Fuzhuan brick tea-fermentation fungus</name>
    <name type="synonym">Eurotium cristatum</name>
    <dbReference type="NCBI Taxonomy" id="573508"/>
    <lineage>
        <taxon>Eukaryota</taxon>
        <taxon>Fungi</taxon>
        <taxon>Dikarya</taxon>
        <taxon>Ascomycota</taxon>
        <taxon>Pezizomycotina</taxon>
        <taxon>Eurotiomycetes</taxon>
        <taxon>Eurotiomycetidae</taxon>
        <taxon>Eurotiales</taxon>
        <taxon>Aspergillaceae</taxon>
        <taxon>Aspergillus</taxon>
        <taxon>Aspergillus subgen. Aspergillus</taxon>
    </lineage>
</organism>